<dbReference type="EC" id="3.1.1.29" evidence="1 7"/>
<accession>C3J8L0</accession>
<comment type="similarity">
    <text evidence="5 7 9">Belongs to the PTH family.</text>
</comment>
<dbReference type="InterPro" id="IPR036416">
    <property type="entry name" value="Pept_tRNA_hydro_sf"/>
</dbReference>
<dbReference type="FunFam" id="3.40.50.1470:FF:000001">
    <property type="entry name" value="Peptidyl-tRNA hydrolase"/>
    <property type="match status" value="1"/>
</dbReference>
<name>C3J8L0_POREA</name>
<proteinExistence type="inferred from homology"/>
<reference evidence="11 12" key="1">
    <citation type="submission" date="2009-04" db="EMBL/GenBank/DDBJ databases">
        <authorList>
            <person name="Sebastian Y."/>
            <person name="Madupu R."/>
            <person name="Durkin A.S."/>
            <person name="Torralba M."/>
            <person name="Methe B."/>
            <person name="Sutton G.G."/>
            <person name="Strausberg R.L."/>
            <person name="Nelson K.E."/>
        </authorList>
    </citation>
    <scope>NUCLEOTIDE SEQUENCE [LARGE SCALE GENOMIC DNA]</scope>
    <source>
        <strain evidence="12">ATCC 35406 / BCRC 14492 / JCM 8526 / NCTC 13058 / HG 370</strain>
    </source>
</reference>
<evidence type="ECO:0000256" key="9">
    <source>
        <dbReference type="RuleBase" id="RU004320"/>
    </source>
</evidence>
<comment type="function">
    <text evidence="7">Hydrolyzes ribosome-free peptidyl-tRNAs (with 1 or more amino acids incorporated), which drop off the ribosome during protein synthesis, or as a result of ribosome stalling.</text>
</comment>
<keyword evidence="7" id="KW-0963">Cytoplasm</keyword>
<dbReference type="GO" id="GO:0005737">
    <property type="term" value="C:cytoplasm"/>
    <property type="evidence" value="ECO:0007669"/>
    <property type="project" value="UniProtKB-SubCell"/>
</dbReference>
<evidence type="ECO:0000256" key="5">
    <source>
        <dbReference type="ARBA" id="ARBA00038063"/>
    </source>
</evidence>
<evidence type="ECO:0000256" key="8">
    <source>
        <dbReference type="RuleBase" id="RU000673"/>
    </source>
</evidence>
<protein>
    <recommendedName>
        <fullName evidence="6 7">Peptidyl-tRNA hydrolase</fullName>
        <shortName evidence="7">Pth</shortName>
        <ecNumber evidence="1 7">3.1.1.29</ecNumber>
    </recommendedName>
</protein>
<feature type="site" description="Discriminates between blocked and unblocked aminoacyl-tRNA" evidence="7">
    <location>
        <position position="55"/>
    </location>
</feature>
<dbReference type="AlphaFoldDB" id="C3J8L0"/>
<sequence>MLGKDSSYKPSPQPATDPIDNPYNLFSLARKEDNSRGMANFEPKNMKYLIVGLGNIGEEYWGTRHNVGFRMANAIAEEIGATFTEQRYGAVARGRIKNAELVLLKPSTYMNLSGEAVRYWLQKENLPTEQLLILVDDLALDFGTLRLKSKGSDAGHNGLKNIAQLLGTAEYARLRFGLGSRFSKGRQIEFVLGHFTPEEEQYMPLLTKEAVAIVRDFCLSGVDRAMNWHNKKSLLPPPEEQKPDTPTPLPNY</sequence>
<dbReference type="CDD" id="cd00462">
    <property type="entry name" value="PTH"/>
    <property type="match status" value="1"/>
</dbReference>
<keyword evidence="3 7" id="KW-0378">Hydrolase</keyword>
<dbReference type="GO" id="GO:0000049">
    <property type="term" value="F:tRNA binding"/>
    <property type="evidence" value="ECO:0007669"/>
    <property type="project" value="UniProtKB-UniRule"/>
</dbReference>
<keyword evidence="2 7" id="KW-0820">tRNA-binding</keyword>
<evidence type="ECO:0000256" key="1">
    <source>
        <dbReference type="ARBA" id="ARBA00013260"/>
    </source>
</evidence>
<feature type="binding site" evidence="7">
    <location>
        <position position="157"/>
    </location>
    <ligand>
        <name>tRNA</name>
        <dbReference type="ChEBI" id="CHEBI:17843"/>
    </ligand>
</feature>
<dbReference type="GO" id="GO:0004045">
    <property type="term" value="F:peptidyl-tRNA hydrolase activity"/>
    <property type="evidence" value="ECO:0007669"/>
    <property type="project" value="UniProtKB-UniRule"/>
</dbReference>
<dbReference type="EMBL" id="ACNN01000007">
    <property type="protein sequence ID" value="EEN83407.1"/>
    <property type="molecule type" value="Genomic_DNA"/>
</dbReference>
<organism evidence="11 12">
    <name type="scientific">Porphyromonas endodontalis (strain ATCC 35406 / DSM 24491 / JCM 8526 / CCUG 16442 / BCRC 14492 / NCTC 13058 / HG 370)</name>
    <name type="common">Bacteroides endodontalis</name>
    <dbReference type="NCBI Taxonomy" id="553175"/>
    <lineage>
        <taxon>Bacteria</taxon>
        <taxon>Pseudomonadati</taxon>
        <taxon>Bacteroidota</taxon>
        <taxon>Bacteroidia</taxon>
        <taxon>Bacteroidales</taxon>
        <taxon>Porphyromonadaceae</taxon>
        <taxon>Porphyromonas</taxon>
    </lineage>
</organism>
<dbReference type="GO" id="GO:0072344">
    <property type="term" value="P:rescue of stalled ribosome"/>
    <property type="evidence" value="ECO:0007669"/>
    <property type="project" value="UniProtKB-UniRule"/>
</dbReference>
<dbReference type="PROSITE" id="PS01195">
    <property type="entry name" value="PEPT_TRNA_HYDROL_1"/>
    <property type="match status" value="1"/>
</dbReference>
<dbReference type="Pfam" id="PF01195">
    <property type="entry name" value="Pept_tRNA_hydro"/>
    <property type="match status" value="1"/>
</dbReference>
<evidence type="ECO:0000256" key="10">
    <source>
        <dbReference type="SAM" id="MobiDB-lite"/>
    </source>
</evidence>
<evidence type="ECO:0000256" key="7">
    <source>
        <dbReference type="HAMAP-Rule" id="MF_00083"/>
    </source>
</evidence>
<feature type="site" description="Stabilizes the basic form of H active site to accept a proton" evidence="7">
    <location>
        <position position="136"/>
    </location>
</feature>
<comment type="caution">
    <text evidence="11">The sequence shown here is derived from an EMBL/GenBank/DDBJ whole genome shotgun (WGS) entry which is preliminary data.</text>
</comment>
<dbReference type="Gene3D" id="3.40.50.1470">
    <property type="entry name" value="Peptidyl-tRNA hydrolase"/>
    <property type="match status" value="1"/>
</dbReference>
<dbReference type="STRING" id="553175.POREN0001_0526"/>
<comment type="subunit">
    <text evidence="7">Monomer.</text>
</comment>
<evidence type="ECO:0000313" key="12">
    <source>
        <dbReference type="Proteomes" id="UP000004295"/>
    </source>
</evidence>
<feature type="binding site" evidence="7">
    <location>
        <position position="111"/>
    </location>
    <ligand>
        <name>tRNA</name>
        <dbReference type="ChEBI" id="CHEBI:17843"/>
    </ligand>
</feature>
<dbReference type="InterPro" id="IPR018171">
    <property type="entry name" value="Pept_tRNA_hydro_CS"/>
</dbReference>
<evidence type="ECO:0000256" key="6">
    <source>
        <dbReference type="ARBA" id="ARBA00050038"/>
    </source>
</evidence>
<gene>
    <name evidence="7 11" type="primary">pth</name>
    <name evidence="11" type="ORF">POREN0001_0526</name>
</gene>
<dbReference type="Proteomes" id="UP000004295">
    <property type="component" value="Unassembled WGS sequence"/>
</dbReference>
<dbReference type="InterPro" id="IPR001328">
    <property type="entry name" value="Pept_tRNA_hydro"/>
</dbReference>
<dbReference type="PANTHER" id="PTHR17224:SF1">
    <property type="entry name" value="PEPTIDYL-TRNA HYDROLASE"/>
    <property type="match status" value="1"/>
</dbReference>
<comment type="function">
    <text evidence="7">Catalyzes the release of premature peptidyl moieties from peptidyl-tRNA molecules trapped in stalled 50S ribosomal subunits, and thus maintains levels of free tRNAs and 50S ribosomes.</text>
</comment>
<dbReference type="eggNOG" id="COG0193">
    <property type="taxonomic scope" value="Bacteria"/>
</dbReference>
<feature type="region of interest" description="Disordered" evidence="10">
    <location>
        <begin position="1"/>
        <end position="23"/>
    </location>
</feature>
<keyword evidence="12" id="KW-1185">Reference proteome</keyword>
<feature type="binding site" evidence="7">
    <location>
        <position position="60"/>
    </location>
    <ligand>
        <name>tRNA</name>
        <dbReference type="ChEBI" id="CHEBI:17843"/>
    </ligand>
</feature>
<dbReference type="NCBIfam" id="TIGR00447">
    <property type="entry name" value="pth"/>
    <property type="match status" value="1"/>
</dbReference>
<keyword evidence="4 7" id="KW-0694">RNA-binding</keyword>
<feature type="binding site" evidence="7">
    <location>
        <position position="109"/>
    </location>
    <ligand>
        <name>tRNA</name>
        <dbReference type="ChEBI" id="CHEBI:17843"/>
    </ligand>
</feature>
<feature type="region of interest" description="Disordered" evidence="10">
    <location>
        <begin position="230"/>
        <end position="252"/>
    </location>
</feature>
<dbReference type="SUPFAM" id="SSF53178">
    <property type="entry name" value="Peptidyl-tRNA hydrolase-like"/>
    <property type="match status" value="1"/>
</dbReference>
<dbReference type="PANTHER" id="PTHR17224">
    <property type="entry name" value="PEPTIDYL-TRNA HYDROLASE"/>
    <property type="match status" value="1"/>
</dbReference>
<evidence type="ECO:0000256" key="4">
    <source>
        <dbReference type="ARBA" id="ARBA00022884"/>
    </source>
</evidence>
<feature type="active site" description="Proton acceptor" evidence="7">
    <location>
        <position position="65"/>
    </location>
</feature>
<dbReference type="HAMAP" id="MF_00083">
    <property type="entry name" value="Pept_tRNA_hydro_bact"/>
    <property type="match status" value="1"/>
</dbReference>
<dbReference type="GO" id="GO:0006515">
    <property type="term" value="P:protein quality control for misfolded or incompletely synthesized proteins"/>
    <property type="evidence" value="ECO:0007669"/>
    <property type="project" value="UniProtKB-UniRule"/>
</dbReference>
<evidence type="ECO:0000256" key="3">
    <source>
        <dbReference type="ARBA" id="ARBA00022801"/>
    </source>
</evidence>
<comment type="catalytic activity">
    <reaction evidence="7 8">
        <text>an N-acyl-L-alpha-aminoacyl-tRNA + H2O = an N-acyl-L-amino acid + a tRNA + H(+)</text>
        <dbReference type="Rhea" id="RHEA:54448"/>
        <dbReference type="Rhea" id="RHEA-COMP:10123"/>
        <dbReference type="Rhea" id="RHEA-COMP:13883"/>
        <dbReference type="ChEBI" id="CHEBI:15377"/>
        <dbReference type="ChEBI" id="CHEBI:15378"/>
        <dbReference type="ChEBI" id="CHEBI:59874"/>
        <dbReference type="ChEBI" id="CHEBI:78442"/>
        <dbReference type="ChEBI" id="CHEBI:138191"/>
        <dbReference type="EC" id="3.1.1.29"/>
    </reaction>
</comment>
<comment type="subcellular location">
    <subcellularLocation>
        <location evidence="7">Cytoplasm</location>
    </subcellularLocation>
</comment>
<evidence type="ECO:0000313" key="11">
    <source>
        <dbReference type="EMBL" id="EEN83407.1"/>
    </source>
</evidence>
<dbReference type="PROSITE" id="PS01196">
    <property type="entry name" value="PEPT_TRNA_HYDROL_2"/>
    <property type="match status" value="1"/>
</dbReference>
<evidence type="ECO:0000256" key="2">
    <source>
        <dbReference type="ARBA" id="ARBA00022555"/>
    </source>
</evidence>